<evidence type="ECO:0000256" key="2">
    <source>
        <dbReference type="ARBA" id="ARBA00022553"/>
    </source>
</evidence>
<evidence type="ECO:0000259" key="9">
    <source>
        <dbReference type="PROSITE" id="PS52019"/>
    </source>
</evidence>
<dbReference type="CDD" id="cd05195">
    <property type="entry name" value="enoyl_red"/>
    <property type="match status" value="1"/>
</dbReference>
<dbReference type="InterPro" id="IPR020807">
    <property type="entry name" value="PKS_DH"/>
</dbReference>
<dbReference type="InterPro" id="IPR013968">
    <property type="entry name" value="PKS_KR"/>
</dbReference>
<dbReference type="PROSITE" id="PS50075">
    <property type="entry name" value="CARRIER"/>
    <property type="match status" value="1"/>
</dbReference>
<feature type="region of interest" description="N-terminal hotdog fold" evidence="5">
    <location>
        <begin position="929"/>
        <end position="1064"/>
    </location>
</feature>
<dbReference type="GO" id="GO:0031177">
    <property type="term" value="F:phosphopantetheine binding"/>
    <property type="evidence" value="ECO:0007669"/>
    <property type="project" value="InterPro"/>
</dbReference>
<dbReference type="InterPro" id="IPR050091">
    <property type="entry name" value="PKS_NRPS_Biosynth_Enz"/>
</dbReference>
<dbReference type="KEGG" id="ngv:CDO52_22110"/>
<evidence type="ECO:0000259" key="7">
    <source>
        <dbReference type="PROSITE" id="PS50075"/>
    </source>
</evidence>
<dbReference type="PANTHER" id="PTHR43775">
    <property type="entry name" value="FATTY ACID SYNTHASE"/>
    <property type="match status" value="1"/>
</dbReference>
<keyword evidence="3" id="KW-0808">Transferase</keyword>
<dbReference type="PROSITE" id="PS52019">
    <property type="entry name" value="PKS_MFAS_DH"/>
    <property type="match status" value="1"/>
</dbReference>
<dbReference type="Pfam" id="PF00698">
    <property type="entry name" value="Acyl_transf_1"/>
    <property type="match status" value="1"/>
</dbReference>
<dbReference type="GO" id="GO:0004312">
    <property type="term" value="F:fatty acid synthase activity"/>
    <property type="evidence" value="ECO:0007669"/>
    <property type="project" value="TreeGrafter"/>
</dbReference>
<dbReference type="InterPro" id="IPR016035">
    <property type="entry name" value="Acyl_Trfase/lysoPLipase"/>
</dbReference>
<dbReference type="InterPro" id="IPR014031">
    <property type="entry name" value="Ketoacyl_synth_C"/>
</dbReference>
<dbReference type="SMART" id="SM00825">
    <property type="entry name" value="PKS_KS"/>
    <property type="match status" value="1"/>
</dbReference>
<dbReference type="Gene3D" id="3.40.47.10">
    <property type="match status" value="1"/>
</dbReference>
<dbReference type="InterPro" id="IPR020843">
    <property type="entry name" value="ER"/>
</dbReference>
<dbReference type="Pfam" id="PF02801">
    <property type="entry name" value="Ketoacyl-synt_C"/>
    <property type="match status" value="1"/>
</dbReference>
<dbReference type="InterPro" id="IPR036291">
    <property type="entry name" value="NAD(P)-bd_dom_sf"/>
</dbReference>
<dbReference type="Pfam" id="PF14765">
    <property type="entry name" value="PS-DH"/>
    <property type="match status" value="1"/>
</dbReference>
<name>A0A223SAN8_9ACTN</name>
<feature type="active site" description="Proton acceptor; for dehydratase activity" evidence="5">
    <location>
        <position position="961"/>
    </location>
</feature>
<dbReference type="CDD" id="cd00833">
    <property type="entry name" value="PKS"/>
    <property type="match status" value="1"/>
</dbReference>
<dbReference type="SUPFAM" id="SSF51735">
    <property type="entry name" value="NAD(P)-binding Rossmann-fold domains"/>
    <property type="match status" value="3"/>
</dbReference>
<gene>
    <name evidence="10" type="ORF">CDO52_22110</name>
</gene>
<dbReference type="PROSITE" id="PS00606">
    <property type="entry name" value="KS3_1"/>
    <property type="match status" value="1"/>
</dbReference>
<dbReference type="SMART" id="SM00829">
    <property type="entry name" value="PKS_ER"/>
    <property type="match status" value="1"/>
</dbReference>
<dbReference type="SUPFAM" id="SSF53901">
    <property type="entry name" value="Thiolase-like"/>
    <property type="match status" value="1"/>
</dbReference>
<dbReference type="Pfam" id="PF00550">
    <property type="entry name" value="PP-binding"/>
    <property type="match status" value="1"/>
</dbReference>
<dbReference type="GO" id="GO:0004315">
    <property type="term" value="F:3-oxoacyl-[acyl-carrier-protein] synthase activity"/>
    <property type="evidence" value="ECO:0007669"/>
    <property type="project" value="InterPro"/>
</dbReference>
<dbReference type="InterPro" id="IPR016036">
    <property type="entry name" value="Malonyl_transacylase_ACP-bd"/>
</dbReference>
<dbReference type="SUPFAM" id="SSF52151">
    <property type="entry name" value="FabD/lysophospholipase-like"/>
    <property type="match status" value="1"/>
</dbReference>
<dbReference type="InterPro" id="IPR014030">
    <property type="entry name" value="Ketoacyl_synth_N"/>
</dbReference>
<evidence type="ECO:0000256" key="4">
    <source>
        <dbReference type="ARBA" id="ARBA00023268"/>
    </source>
</evidence>
<dbReference type="InterPro" id="IPR001227">
    <property type="entry name" value="Ac_transferase_dom_sf"/>
</dbReference>
<protein>
    <submittedName>
        <fullName evidence="10">Uncharacterized protein</fullName>
    </submittedName>
</protein>
<feature type="domain" description="Ketosynthase family 3 (KS3)" evidence="8">
    <location>
        <begin position="28"/>
        <end position="456"/>
    </location>
</feature>
<dbReference type="Proteomes" id="UP000215005">
    <property type="component" value="Chromosome"/>
</dbReference>
<dbReference type="InterPro" id="IPR049900">
    <property type="entry name" value="PKS_mFAS_DH"/>
</dbReference>
<dbReference type="Pfam" id="PF21089">
    <property type="entry name" value="PKS_DH_N"/>
    <property type="match status" value="1"/>
</dbReference>
<feature type="region of interest" description="Disordered" evidence="6">
    <location>
        <begin position="2111"/>
        <end position="2163"/>
    </location>
</feature>
<dbReference type="GO" id="GO:0005737">
    <property type="term" value="C:cytoplasm"/>
    <property type="evidence" value="ECO:0007669"/>
    <property type="project" value="TreeGrafter"/>
</dbReference>
<dbReference type="InterPro" id="IPR057326">
    <property type="entry name" value="KR_dom"/>
</dbReference>
<dbReference type="EMBL" id="CP022753">
    <property type="protein sequence ID" value="ASU85126.1"/>
    <property type="molecule type" value="Genomic_DNA"/>
</dbReference>
<dbReference type="SUPFAM" id="SSF47336">
    <property type="entry name" value="ACP-like"/>
    <property type="match status" value="1"/>
</dbReference>
<feature type="region of interest" description="Disordered" evidence="6">
    <location>
        <begin position="61"/>
        <end position="82"/>
    </location>
</feature>
<organism evidence="10 11">
    <name type="scientific">Nocardiopsis gilva YIM 90087</name>
    <dbReference type="NCBI Taxonomy" id="1235441"/>
    <lineage>
        <taxon>Bacteria</taxon>
        <taxon>Bacillati</taxon>
        <taxon>Actinomycetota</taxon>
        <taxon>Actinomycetes</taxon>
        <taxon>Streptosporangiales</taxon>
        <taxon>Nocardiopsidaceae</taxon>
        <taxon>Nocardiopsis</taxon>
    </lineage>
</organism>
<dbReference type="PROSITE" id="PS52004">
    <property type="entry name" value="KS3_2"/>
    <property type="match status" value="1"/>
</dbReference>
<dbReference type="Gene3D" id="3.30.70.3290">
    <property type="match status" value="1"/>
</dbReference>
<keyword evidence="1" id="KW-0596">Phosphopantetheine</keyword>
<sequence length="2244" mass="238661">MGRFSFSILFLGGFFGVQKNEPNSSYSAVPVAIVGIGCRLPQARGPRMLWQLLRDGVDAVSAAPPERSPEARNALSAPGTPGGRGGFLDGIEEFDAAFFSISPREAIWMDPQQRLLLETAWEAFEDAGLTQDQLRGSDTGVFVGLQSGEYWELLHRAEESGGPERDLHAGLGSGLRSVMSGRISYAFDLRGPSATVDAACSSSLVAVHQAVQSIRSGESGMAVAGGANLLIRPILSTIMAGAGALAPDGRCKFGDADADGFVRADGVGVVVLKPLDRALADGDDVYAVIRGTASGNDGQASGYLMAPAVEGQLRTMLAAYADAGIDPATVDYVEAHGTGTSVGDPVELEALGTVLSPGRDPDRPCLVGSVKTNIGHTEATAGVAGLIKAALCLKNRVIPPSLHCREPHPLLPWQDWRLSIPAERAMPWPDTGDRDPVAGVSSSGISGTNVHLVLTGLSEPARKDDAPALADEPAPDPKEKAVHLLPLSARDPQALRELADSHAEYLGTTGRNVPLRDICHSAGERRSHFEHRLAVTGSDHTELHARLAAAAAGNTEPGIVGPGEAAEHRVAFVFPGQGAQWTGMGRELLRDCPEFRRVIEEFDAAIAAEAGWSLLELLNDCDMDTAPIDRVQPALVAVEAGIARVLRDWGIEPDLVVGQSMGEIAAAYTADALSLEDTVRIICRRSTLMRRLSGRGASLWTALSEAEAAEQAERFPDRVSIAVISGPGSTVLSGDAEAIEEIRAGLEASDVFCRLIKVDIATHSPQMAELRDDMLTELEELAPRAARLPIWSTTDAGPIDGTNLDADYWMRNLREPVRFGPVLREIADAGPLICCEISPHPVLLPALQEILGPDDLTVNPLRRDLPERTGMLTALGELYVAGRPVSWSALVGDEASFTRLPTYPWQRERFWYTDRTGEPGPGQEQGHGQALLGLRQDQGADGADIWEGRLDLARHAFLLDHRVEDESILPGVAYVELVLEAVAELHGDESVAVTDVALDRALFLDPAREPLIRLRLQATERGQDGTVFRWFEVSSRNSEDTDSGDGGGWIVHARGRLRFGAADLPESWEPGASLAEVRKRCTAAVPAADFYRSLGRTGNQWSGGFQGITGLWQGDREVLTRIELTDDVSTAGFQVHPCLLDACLHGVIAAKSAAGGPGGSIVGGGLGAVVFGRRPHRRVWCHARLTGTDTTGYRGDVRLYDDEGTVVTDIRDVGVRYLEPGPEPHSAGVAAVAGPTGPADDSGVYTVRWEPADSAPAPEAAESAPGPYVVFADSRGVGEGLVGRLRSHGRDCVLVRPGDAFHRLGPGHYTIRPGSTDQHRQLLTEALADTLTDGNGTDQAHVVHLWSLDATTLADAERLGCADVPALMRALTTLPDPALTLVTSGAHAVHDGGCPHPEQAPLWGLGRAITSELPGLRLRLVDLDPAALTSGAPHQAAPDPAASTRHIDGLLSELSAPDTEDQVAFRGGRRLVPRLCPYRGNGVGTRPEHRGGPVELAVGTASPTGSTRRAAPSPLTRAGTSDTPNTLDSLRLQPMAARPPGHGEVAIKSAIAPLAFRSVLVALGILEAPDPDRPGLGFECAGTITALGTGVRGFSVGDEVLALSHQAIANHVLAPATLVCRRPANLGLEEAATVPGVFTTADVALRHVARVRPGEKVLIHSAAGGVGLAALQIARREGAEVLATAGTPEKRSLLRFLGATVVGDSRSTEYADTVREITNGYGVDVVLNMLSGEPRAASLDLLAPFGRWIELTKHDILQGVPMDMRPFERALSFTCVDVLQMAYDRPEQLGSSLREMTDLVARGELRPLPYQVFPVERAADAFRLMARSGHTGRVMLSFSRPEQASTSPPAQHPPVHADAGYLVTGGVGGIGLEVARRLVARGARNLLLVGRSPLTPERAEAVRELRATAHVGYEVVDVADEPGMKRVLTEWAAQGRPSIRGVVHAAGVIEYADVTDLTEDDVSTMMRPKAHGAAVLDRLFSGQDLDFFVLFSSGSALLPSPMIGAYAAANAYLDALAHRRRARGEVATSVDWGFWAKVGMVARYQREKDIDMTPDGMRSFDPDEGLAVLDRLISDGTTQAALLPTDWRRWAEAHPTAARVPFLSRVVPASVDHGTVGPTPPASTSRSVPTSNSLPTAEQDTATKEMENTTLTSQQEPRPAPTGHDEIVAYLRDVTGEILGLPSARVHPRRALNCQGLDSLMAVEIRARIKRDLGVDLPIVKFLSAGTLTDLATALIDRSTPGGR</sequence>
<proteinExistence type="predicted"/>
<dbReference type="Gene3D" id="3.90.180.10">
    <property type="entry name" value="Medium-chain alcohol dehydrogenases, catalytic domain"/>
    <property type="match status" value="1"/>
</dbReference>
<dbReference type="SUPFAM" id="SSF55048">
    <property type="entry name" value="Probable ACP-binding domain of malonyl-CoA ACP transacylase"/>
    <property type="match status" value="1"/>
</dbReference>
<feature type="domain" description="Carrier" evidence="7">
    <location>
        <begin position="2165"/>
        <end position="2239"/>
    </location>
</feature>
<dbReference type="InterPro" id="IPR020841">
    <property type="entry name" value="PKS_Beta-ketoAc_synthase_dom"/>
</dbReference>
<evidence type="ECO:0000256" key="6">
    <source>
        <dbReference type="SAM" id="MobiDB-lite"/>
    </source>
</evidence>
<evidence type="ECO:0000313" key="10">
    <source>
        <dbReference type="EMBL" id="ASU85126.1"/>
    </source>
</evidence>
<dbReference type="InterPro" id="IPR014043">
    <property type="entry name" value="Acyl_transferase_dom"/>
</dbReference>
<feature type="region of interest" description="C-terminal hotdog fold" evidence="5">
    <location>
        <begin position="1082"/>
        <end position="1224"/>
    </location>
</feature>
<feature type="domain" description="PKS/mFAS DH" evidence="9">
    <location>
        <begin position="929"/>
        <end position="1224"/>
    </location>
</feature>
<dbReference type="Gene3D" id="3.40.50.720">
    <property type="entry name" value="NAD(P)-binding Rossmann-like Domain"/>
    <property type="match status" value="3"/>
</dbReference>
<dbReference type="GO" id="GO:0008270">
    <property type="term" value="F:zinc ion binding"/>
    <property type="evidence" value="ECO:0007669"/>
    <property type="project" value="InterPro"/>
</dbReference>
<dbReference type="InterPro" id="IPR042104">
    <property type="entry name" value="PKS_dehydratase_sf"/>
</dbReference>
<feature type="active site" description="Proton donor; for dehydratase activity" evidence="5">
    <location>
        <position position="1141"/>
    </location>
</feature>
<evidence type="ECO:0000256" key="1">
    <source>
        <dbReference type="ARBA" id="ARBA00022450"/>
    </source>
</evidence>
<dbReference type="Pfam" id="PF08659">
    <property type="entry name" value="KR"/>
    <property type="match status" value="1"/>
</dbReference>
<dbReference type="InterPro" id="IPR018201">
    <property type="entry name" value="Ketoacyl_synth_AS"/>
</dbReference>
<dbReference type="InterPro" id="IPR009081">
    <property type="entry name" value="PP-bd_ACP"/>
</dbReference>
<dbReference type="SMART" id="SM00822">
    <property type="entry name" value="PKS_KR"/>
    <property type="match status" value="1"/>
</dbReference>
<dbReference type="SMART" id="SM00827">
    <property type="entry name" value="PKS_AT"/>
    <property type="match status" value="1"/>
</dbReference>
<keyword evidence="4" id="KW-0511">Multifunctional enzyme</keyword>
<dbReference type="InterPro" id="IPR016039">
    <property type="entry name" value="Thiolase-like"/>
</dbReference>
<dbReference type="InterPro" id="IPR002364">
    <property type="entry name" value="Quin_OxRdtase/zeta-crystal_CS"/>
</dbReference>
<dbReference type="Pfam" id="PF00109">
    <property type="entry name" value="ketoacyl-synt"/>
    <property type="match status" value="1"/>
</dbReference>
<dbReference type="GO" id="GO:0006633">
    <property type="term" value="P:fatty acid biosynthetic process"/>
    <property type="evidence" value="ECO:0007669"/>
    <property type="project" value="InterPro"/>
</dbReference>
<dbReference type="InterPro" id="IPR049551">
    <property type="entry name" value="PKS_DH_C"/>
</dbReference>
<dbReference type="GO" id="GO:0016491">
    <property type="term" value="F:oxidoreductase activity"/>
    <property type="evidence" value="ECO:0007669"/>
    <property type="project" value="InterPro"/>
</dbReference>
<keyword evidence="11" id="KW-1185">Reference proteome</keyword>
<feature type="compositionally biased region" description="Polar residues" evidence="6">
    <location>
        <begin position="2122"/>
        <end position="2140"/>
    </location>
</feature>
<dbReference type="Pfam" id="PF22621">
    <property type="entry name" value="CurL-like_PKS_C"/>
    <property type="match status" value="1"/>
</dbReference>
<dbReference type="GO" id="GO:0071770">
    <property type="term" value="P:DIM/DIP cell wall layer assembly"/>
    <property type="evidence" value="ECO:0007669"/>
    <property type="project" value="TreeGrafter"/>
</dbReference>
<dbReference type="SMART" id="SM00826">
    <property type="entry name" value="PKS_DH"/>
    <property type="match status" value="1"/>
</dbReference>
<dbReference type="InterPro" id="IPR011032">
    <property type="entry name" value="GroES-like_sf"/>
</dbReference>
<dbReference type="InterPro" id="IPR049552">
    <property type="entry name" value="PKS_DH_N"/>
</dbReference>
<dbReference type="Pfam" id="PF13602">
    <property type="entry name" value="ADH_zinc_N_2"/>
    <property type="match status" value="1"/>
</dbReference>
<keyword evidence="2" id="KW-0597">Phosphoprotein</keyword>
<evidence type="ECO:0000259" key="8">
    <source>
        <dbReference type="PROSITE" id="PS52004"/>
    </source>
</evidence>
<evidence type="ECO:0000256" key="5">
    <source>
        <dbReference type="PROSITE-ProRule" id="PRU01363"/>
    </source>
</evidence>
<evidence type="ECO:0000256" key="3">
    <source>
        <dbReference type="ARBA" id="ARBA00022679"/>
    </source>
</evidence>
<accession>A0A223SAN8</accession>
<dbReference type="SUPFAM" id="SSF50129">
    <property type="entry name" value="GroES-like"/>
    <property type="match status" value="1"/>
</dbReference>
<dbReference type="FunFam" id="3.40.50.720:FF:000209">
    <property type="entry name" value="Polyketide synthase Pks12"/>
    <property type="match status" value="1"/>
</dbReference>
<dbReference type="SMART" id="SM00823">
    <property type="entry name" value="PKS_PP"/>
    <property type="match status" value="1"/>
</dbReference>
<dbReference type="GO" id="GO:0005886">
    <property type="term" value="C:plasma membrane"/>
    <property type="evidence" value="ECO:0007669"/>
    <property type="project" value="TreeGrafter"/>
</dbReference>
<evidence type="ECO:0000313" key="11">
    <source>
        <dbReference type="Proteomes" id="UP000215005"/>
    </source>
</evidence>
<reference evidence="10 11" key="1">
    <citation type="submission" date="2017-08" db="EMBL/GenBank/DDBJ databases">
        <title>The complete genome sequence of Nocardiopsis gilva YIM 90087.</title>
        <authorList>
            <person name="Yin M."/>
            <person name="Tang S."/>
        </authorList>
    </citation>
    <scope>NUCLEOTIDE SEQUENCE [LARGE SCALE GENOMIC DNA]</scope>
    <source>
        <strain evidence="10 11">YIM 90087</strain>
    </source>
</reference>
<dbReference type="PROSITE" id="PS01162">
    <property type="entry name" value="QOR_ZETA_CRYSTAL"/>
    <property type="match status" value="1"/>
</dbReference>
<dbReference type="Gene3D" id="3.10.129.110">
    <property type="entry name" value="Polyketide synthase dehydratase"/>
    <property type="match status" value="1"/>
</dbReference>
<feature type="region of interest" description="Disordered" evidence="6">
    <location>
        <begin position="1481"/>
        <end position="1526"/>
    </location>
</feature>
<dbReference type="PANTHER" id="PTHR43775:SF37">
    <property type="entry name" value="SI:DKEY-61P9.11"/>
    <property type="match status" value="1"/>
</dbReference>
<dbReference type="Gene3D" id="3.40.366.10">
    <property type="entry name" value="Malonyl-Coenzyme A Acyl Carrier Protein, domain 2"/>
    <property type="match status" value="1"/>
</dbReference>
<dbReference type="InterPro" id="IPR036736">
    <property type="entry name" value="ACP-like_sf"/>
</dbReference>
<dbReference type="InterPro" id="IPR020806">
    <property type="entry name" value="PKS_PP-bd"/>
</dbReference>
<dbReference type="Gene3D" id="1.10.1200.10">
    <property type="entry name" value="ACP-like"/>
    <property type="match status" value="1"/>
</dbReference>